<sequence>MSNTSTKQFAILRLLGILLFLAQPLYSQTTLYVKQGGAGTKSGLDWANASDDLQAMISTPEVSEVWVAKGVYKPTVDLSGNSTPTDPRDKTFLIRGSVKLYGGFPDTGSPLMADRDAAANPTLLSGDLGAAGVAADNCYHVMMIVNPDPDHTTVFMDHSTLVDGFEIRDGNANAGSIMPSGYPRFAGGAIFISSGFSEVNFTPLLRNCTFKNNSDKMGSGGAVFYDAVATDGNQFVIDACRFEDNYSGFRGGAVSIMQESSYGVTGTYDVLVSNSEFYNNRVDNASQSDNGAQPANYKGGSGGGIGTYGEGSLTVVNCTFGKNKTILNTNALGTPYKGLYQGSAIAAFKGAGCMLVNSLVYDMAAADSALVHIAGSTLIVLSSTLYQPGGSAVKMTGNTITSLTNSILWTNTPGKNIVSAANEVPPVEISHCLFNSQYHAQLSGDTPIHTNPEFKDPENEDFRLQSCSPAVNAGLNSMGPGEADLAGAARITQRTIDLGAFESPEQPEADLATASATAVAGQGVFTLYLSDCNSLIAAVEGGSVSGNTTAKVWIETAQPAAYVRRHYEITPDNDAATATGQVTLYFTQAEFDAFNALNNLKLPSGPADAAGIAALLIEKRSGASSDGTGLPDTYTSGVETIDPADEDVVWNAGAARWEVRFEVTGFSGFFVKTQADALPLRLVSFHGTRENGVNLLAWETATELNVDRFEIERSYNGRNFSLLATLPAQNGIRQKYSYSDAANAGGPLYYRLKMVDLDGSFSHSRIVSFNTGQTQLSAGPNPAGRKLTLRGIPGNLEGTEAVVYDLSGNVAMRFVVERQRQELTLERLHTGLYLIRFHNGQVLRIIKE</sequence>
<reference evidence="2" key="1">
    <citation type="journal article" date="2019" name="Int. J. Syst. Evol. Microbiol.">
        <title>The Global Catalogue of Microorganisms (GCM) 10K type strain sequencing project: providing services to taxonomists for standard genome sequencing and annotation.</title>
        <authorList>
            <consortium name="The Broad Institute Genomics Platform"/>
            <consortium name="The Broad Institute Genome Sequencing Center for Infectious Disease"/>
            <person name="Wu L."/>
            <person name="Ma J."/>
        </authorList>
    </citation>
    <scope>NUCLEOTIDE SEQUENCE [LARGE SCALE GENOMIC DNA]</scope>
    <source>
        <strain evidence="2">JCM 31920</strain>
    </source>
</reference>
<dbReference type="Gene3D" id="2.60.40.10">
    <property type="entry name" value="Immunoglobulins"/>
    <property type="match status" value="1"/>
</dbReference>
<protein>
    <recommendedName>
        <fullName evidence="3">Secretion system C-terminal sorting domain-containing protein</fullName>
    </recommendedName>
</protein>
<dbReference type="Gene3D" id="2.160.20.10">
    <property type="entry name" value="Single-stranded right-handed beta-helix, Pectin lyase-like"/>
    <property type="match status" value="1"/>
</dbReference>
<keyword evidence="2" id="KW-1185">Reference proteome</keyword>
<evidence type="ECO:0000313" key="1">
    <source>
        <dbReference type="EMBL" id="GAA4438632.1"/>
    </source>
</evidence>
<proteinExistence type="predicted"/>
<dbReference type="InterPro" id="IPR026444">
    <property type="entry name" value="Secre_tail"/>
</dbReference>
<dbReference type="RefSeq" id="WP_345028390.1">
    <property type="nucleotide sequence ID" value="NZ_BAABEY010000020.1"/>
</dbReference>
<dbReference type="SUPFAM" id="SSF51126">
    <property type="entry name" value="Pectin lyase-like"/>
    <property type="match status" value="1"/>
</dbReference>
<dbReference type="InterPro" id="IPR012334">
    <property type="entry name" value="Pectin_lyas_fold"/>
</dbReference>
<evidence type="ECO:0008006" key="3">
    <source>
        <dbReference type="Google" id="ProtNLM"/>
    </source>
</evidence>
<dbReference type="InterPro" id="IPR013783">
    <property type="entry name" value="Ig-like_fold"/>
</dbReference>
<comment type="caution">
    <text evidence="1">The sequence shown here is derived from an EMBL/GenBank/DDBJ whole genome shotgun (WGS) entry which is preliminary data.</text>
</comment>
<dbReference type="InterPro" id="IPR059226">
    <property type="entry name" value="Choice_anch_Q_dom"/>
</dbReference>
<evidence type="ECO:0000313" key="2">
    <source>
        <dbReference type="Proteomes" id="UP001501508"/>
    </source>
</evidence>
<name>A0ABP8LX54_9BACT</name>
<dbReference type="NCBIfam" id="NF041518">
    <property type="entry name" value="choice_anch_Q"/>
    <property type="match status" value="1"/>
</dbReference>
<dbReference type="NCBIfam" id="TIGR04183">
    <property type="entry name" value="Por_Secre_tail"/>
    <property type="match status" value="1"/>
</dbReference>
<dbReference type="Proteomes" id="UP001501508">
    <property type="component" value="Unassembled WGS sequence"/>
</dbReference>
<organism evidence="1 2">
    <name type="scientific">Ravibacter arvi</name>
    <dbReference type="NCBI Taxonomy" id="2051041"/>
    <lineage>
        <taxon>Bacteria</taxon>
        <taxon>Pseudomonadati</taxon>
        <taxon>Bacteroidota</taxon>
        <taxon>Cytophagia</taxon>
        <taxon>Cytophagales</taxon>
        <taxon>Spirosomataceae</taxon>
        <taxon>Ravibacter</taxon>
    </lineage>
</organism>
<dbReference type="InterPro" id="IPR011050">
    <property type="entry name" value="Pectin_lyase_fold/virulence"/>
</dbReference>
<accession>A0ABP8LX54</accession>
<dbReference type="EMBL" id="BAABEY010000020">
    <property type="protein sequence ID" value="GAA4438632.1"/>
    <property type="molecule type" value="Genomic_DNA"/>
</dbReference>
<gene>
    <name evidence="1" type="ORF">GCM10023091_19460</name>
</gene>